<dbReference type="Pfam" id="PF16925">
    <property type="entry name" value="TetR_C_13"/>
    <property type="match status" value="1"/>
</dbReference>
<dbReference type="InterPro" id="IPR011075">
    <property type="entry name" value="TetR_C"/>
</dbReference>
<dbReference type="OrthoDB" id="9795242at2"/>
<evidence type="ECO:0000313" key="6">
    <source>
        <dbReference type="EMBL" id="SDL31947.1"/>
    </source>
</evidence>
<evidence type="ECO:0000259" key="5">
    <source>
        <dbReference type="Pfam" id="PF16925"/>
    </source>
</evidence>
<dbReference type="PANTHER" id="PTHR47506">
    <property type="entry name" value="TRANSCRIPTIONAL REGULATORY PROTEIN"/>
    <property type="match status" value="1"/>
</dbReference>
<proteinExistence type="predicted"/>
<protein>
    <submittedName>
        <fullName evidence="6">TetR/AcrR family transcriptional regulator, transcriptional repressor for nem operon</fullName>
    </submittedName>
</protein>
<dbReference type="Pfam" id="PF00440">
    <property type="entry name" value="TetR_N"/>
    <property type="match status" value="1"/>
</dbReference>
<dbReference type="PANTHER" id="PTHR47506:SF1">
    <property type="entry name" value="HTH-TYPE TRANSCRIPTIONAL REGULATOR YJDC"/>
    <property type="match status" value="1"/>
</dbReference>
<sequence length="194" mass="21604">MSGRPKIFEEEEVISKAAALFWLKGYEASSTEELLVAMGIGKGSFYLAFKGGKRELFEKVLTSVSKKELKQLRDKLAIADNQVEVIKNLFRSIGLASKETNEKGCLFGHTIADFSARDLALTNIAAQHLQQLEEIFHQVILQASEKEQLKTNEDPQLLASHLITMWNGLGISRRISSQSGSLSPLIEMQLKVLL</sequence>
<gene>
    <name evidence="6" type="ORF">SAMN05421820_101136</name>
</gene>
<keyword evidence="7" id="KW-1185">Reference proteome</keyword>
<dbReference type="GO" id="GO:0003677">
    <property type="term" value="F:DNA binding"/>
    <property type="evidence" value="ECO:0007669"/>
    <property type="project" value="UniProtKB-KW"/>
</dbReference>
<evidence type="ECO:0000256" key="3">
    <source>
        <dbReference type="ARBA" id="ARBA00023163"/>
    </source>
</evidence>
<evidence type="ECO:0000256" key="1">
    <source>
        <dbReference type="ARBA" id="ARBA00023015"/>
    </source>
</evidence>
<keyword evidence="2" id="KW-0238">DNA-binding</keyword>
<dbReference type="InterPro" id="IPR036271">
    <property type="entry name" value="Tet_transcr_reg_TetR-rel_C_sf"/>
</dbReference>
<organism evidence="6 7">
    <name type="scientific">Pedobacter steynii</name>
    <dbReference type="NCBI Taxonomy" id="430522"/>
    <lineage>
        <taxon>Bacteria</taxon>
        <taxon>Pseudomonadati</taxon>
        <taxon>Bacteroidota</taxon>
        <taxon>Sphingobacteriia</taxon>
        <taxon>Sphingobacteriales</taxon>
        <taxon>Sphingobacteriaceae</taxon>
        <taxon>Pedobacter</taxon>
    </lineage>
</organism>
<evidence type="ECO:0000259" key="4">
    <source>
        <dbReference type="Pfam" id="PF00440"/>
    </source>
</evidence>
<accession>A0A1G9J363</accession>
<dbReference type="Proteomes" id="UP000183200">
    <property type="component" value="Unassembled WGS sequence"/>
</dbReference>
<dbReference type="SUPFAM" id="SSF46689">
    <property type="entry name" value="Homeodomain-like"/>
    <property type="match status" value="1"/>
</dbReference>
<feature type="domain" description="HTH tetR-type" evidence="4">
    <location>
        <begin position="14"/>
        <end position="59"/>
    </location>
</feature>
<dbReference type="EMBL" id="FNGY01000001">
    <property type="protein sequence ID" value="SDL31947.1"/>
    <property type="molecule type" value="Genomic_DNA"/>
</dbReference>
<name>A0A1G9J363_9SPHI</name>
<dbReference type="AlphaFoldDB" id="A0A1G9J363"/>
<evidence type="ECO:0000313" key="7">
    <source>
        <dbReference type="Proteomes" id="UP000183200"/>
    </source>
</evidence>
<dbReference type="Gene3D" id="1.10.357.10">
    <property type="entry name" value="Tetracycline Repressor, domain 2"/>
    <property type="match status" value="1"/>
</dbReference>
<reference evidence="7" key="1">
    <citation type="submission" date="2016-10" db="EMBL/GenBank/DDBJ databases">
        <authorList>
            <person name="Varghese N."/>
            <person name="Submissions S."/>
        </authorList>
    </citation>
    <scope>NUCLEOTIDE SEQUENCE [LARGE SCALE GENOMIC DNA]</scope>
    <source>
        <strain evidence="7">DSM 19110</strain>
    </source>
</reference>
<dbReference type="InterPro" id="IPR001647">
    <property type="entry name" value="HTH_TetR"/>
</dbReference>
<dbReference type="InterPro" id="IPR009057">
    <property type="entry name" value="Homeodomain-like_sf"/>
</dbReference>
<keyword evidence="1" id="KW-0805">Transcription regulation</keyword>
<dbReference type="SUPFAM" id="SSF48498">
    <property type="entry name" value="Tetracyclin repressor-like, C-terminal domain"/>
    <property type="match status" value="1"/>
</dbReference>
<feature type="domain" description="Tetracyclin repressor-like C-terminal" evidence="5">
    <location>
        <begin position="96"/>
        <end position="176"/>
    </location>
</feature>
<evidence type="ECO:0000256" key="2">
    <source>
        <dbReference type="ARBA" id="ARBA00023125"/>
    </source>
</evidence>
<dbReference type="RefSeq" id="WP_074603989.1">
    <property type="nucleotide sequence ID" value="NZ_FNGY01000001.1"/>
</dbReference>
<dbReference type="Gene3D" id="1.10.10.60">
    <property type="entry name" value="Homeodomain-like"/>
    <property type="match status" value="1"/>
</dbReference>
<keyword evidence="3" id="KW-0804">Transcription</keyword>